<organism evidence="2 3">
    <name type="scientific">Bacillus wiedmannii</name>
    <dbReference type="NCBI Taxonomy" id="1890302"/>
    <lineage>
        <taxon>Bacteria</taxon>
        <taxon>Bacillati</taxon>
        <taxon>Bacillota</taxon>
        <taxon>Bacilli</taxon>
        <taxon>Bacillales</taxon>
        <taxon>Bacillaceae</taxon>
        <taxon>Bacillus</taxon>
        <taxon>Bacillus cereus group</taxon>
    </lineage>
</organism>
<dbReference type="EMBL" id="NVGE01000024">
    <property type="protein sequence ID" value="PFZ28417.1"/>
    <property type="molecule type" value="Genomic_DNA"/>
</dbReference>
<proteinExistence type="predicted"/>
<feature type="transmembrane region" description="Helical" evidence="1">
    <location>
        <begin position="31"/>
        <end position="50"/>
    </location>
</feature>
<keyword evidence="1" id="KW-1133">Transmembrane helix</keyword>
<sequence length="80" mass="9163">MEIIQIFIGVYNFVLIVVVLAIMLKKRQYKVVAVLVVSLIYLFIATFTPYRSFISNTMNVLLMISLMISGILASIFEKEK</sequence>
<evidence type="ECO:0000256" key="1">
    <source>
        <dbReference type="SAM" id="Phobius"/>
    </source>
</evidence>
<gene>
    <name evidence="2" type="ORF">COL66_17485</name>
</gene>
<comment type="caution">
    <text evidence="2">The sequence shown here is derived from an EMBL/GenBank/DDBJ whole genome shotgun (WGS) entry which is preliminary data.</text>
</comment>
<dbReference type="Proteomes" id="UP000223311">
    <property type="component" value="Unassembled WGS sequence"/>
</dbReference>
<keyword evidence="1" id="KW-0472">Membrane</keyword>
<accession>A0A2C5NY47</accession>
<evidence type="ECO:0000313" key="2">
    <source>
        <dbReference type="EMBL" id="PFZ28417.1"/>
    </source>
</evidence>
<protein>
    <submittedName>
        <fullName evidence="2">Uncharacterized protein</fullName>
    </submittedName>
</protein>
<evidence type="ECO:0000313" key="3">
    <source>
        <dbReference type="Proteomes" id="UP000223311"/>
    </source>
</evidence>
<feature type="transmembrane region" description="Helical" evidence="1">
    <location>
        <begin position="6"/>
        <end position="24"/>
    </location>
</feature>
<name>A0A2C5NY47_9BACI</name>
<feature type="transmembrane region" description="Helical" evidence="1">
    <location>
        <begin position="56"/>
        <end position="76"/>
    </location>
</feature>
<keyword evidence="1" id="KW-0812">Transmembrane</keyword>
<reference evidence="2 3" key="1">
    <citation type="submission" date="2017-09" db="EMBL/GenBank/DDBJ databases">
        <title>Large-scale bioinformatics analysis of Bacillus genomes uncovers conserved roles of natural products in bacterial physiology.</title>
        <authorList>
            <consortium name="Agbiome Team Llc"/>
            <person name="Bleich R.M."/>
            <person name="Grubbs K.J."/>
            <person name="Santa Maria K.C."/>
            <person name="Allen S.E."/>
            <person name="Farag S."/>
            <person name="Shank E.A."/>
            <person name="Bowers A."/>
        </authorList>
    </citation>
    <scope>NUCLEOTIDE SEQUENCE [LARGE SCALE GENOMIC DNA]</scope>
    <source>
        <strain evidence="2 3">AFS080080</strain>
    </source>
</reference>
<dbReference type="AlphaFoldDB" id="A0A2C5NY47"/>